<dbReference type="InterPro" id="IPR057247">
    <property type="entry name" value="CARBOXYPEPT_ZN_2"/>
</dbReference>
<keyword evidence="14" id="KW-0865">Zymogen</keyword>
<evidence type="ECO:0000256" key="1">
    <source>
        <dbReference type="ARBA" id="ARBA00001947"/>
    </source>
</evidence>
<dbReference type="Gene3D" id="3.40.630.10">
    <property type="entry name" value="Zn peptidases"/>
    <property type="match status" value="1"/>
</dbReference>
<evidence type="ECO:0000256" key="15">
    <source>
        <dbReference type="ARBA" id="ARBA00023157"/>
    </source>
</evidence>
<evidence type="ECO:0000256" key="13">
    <source>
        <dbReference type="ARBA" id="ARBA00023049"/>
    </source>
</evidence>
<dbReference type="CDD" id="cd03860">
    <property type="entry name" value="M14_CP_A-B_like"/>
    <property type="match status" value="1"/>
</dbReference>
<dbReference type="Pfam" id="PF02244">
    <property type="entry name" value="Propep_M14"/>
    <property type="match status" value="1"/>
</dbReference>
<accession>A0A7D9D9I2</accession>
<evidence type="ECO:0000256" key="6">
    <source>
        <dbReference type="ARBA" id="ARBA00022645"/>
    </source>
</evidence>
<sequence>QRLHGQFYCKFNNIALNLNSRVLKFTCSRLNSLKFLAPPHLFFFLPIPLYVQFRFFIPVHSINDSHRKTKYCHIKDAKFQLTFQCMALKRSQFPILADHMQTTIHKVIRAFPKTKADIDFLNSLEENPDIEVDFWARSRDIDIHVGPEDYQKLDSYLRRWNINYNIMNNNLQKSFEEEEKGHYRHSHGWHGTYRNYDEIMQKLNNFNNSLNTGRTKVVNIGNSYEKRNILGLEISDGKGQAGKQKIVVICGQHAREWVSPATCMYIMDNMISKYGKDHNITGMLDRFNWVFFPTVNPDGYVYTWEKDRMWRKNRQPNKKLSCHGTDLNRNWDYHFAGAGSSNNPCNDIYHGERAFSAPEVLALANYIKSLRGEIYSFIDLHSYSQLLMFPWSYSKKAEAKDKAELYEISVKAVDALRSVHGTVFKTGPAAVVIYEASGSAKDWVYGSMGVKYAFVFELRDRGKHGFVLPKEQIIPTADETFAALHSLSINMKDYGNKKTSY</sequence>
<dbReference type="PANTHER" id="PTHR11705">
    <property type="entry name" value="PROTEASE FAMILY M14 CARBOXYPEPTIDASE A,B"/>
    <property type="match status" value="1"/>
</dbReference>
<dbReference type="PROSITE" id="PS00133">
    <property type="entry name" value="CARBOXYPEPT_ZN_2"/>
    <property type="match status" value="1"/>
</dbReference>
<feature type="active site" description="Proton donor/acceptor" evidence="17">
    <location>
        <position position="457"/>
    </location>
</feature>
<keyword evidence="15" id="KW-1015">Disulfide bond</keyword>
<evidence type="ECO:0000256" key="3">
    <source>
        <dbReference type="ARBA" id="ARBA00004613"/>
    </source>
</evidence>
<name>A0A7D9D9I2_PARCT</name>
<dbReference type="InterPro" id="IPR036990">
    <property type="entry name" value="M14A-like_propep"/>
</dbReference>
<keyword evidence="7" id="KW-0645">Protease</keyword>
<evidence type="ECO:0000313" key="20">
    <source>
        <dbReference type="Proteomes" id="UP001152795"/>
    </source>
</evidence>
<comment type="function">
    <text evidence="16">Involved in the digestion of the blood meal.</text>
</comment>
<keyword evidence="9" id="KW-0732">Signal</keyword>
<dbReference type="Pfam" id="PF00246">
    <property type="entry name" value="Peptidase_M14"/>
    <property type="match status" value="1"/>
</dbReference>
<dbReference type="InterPro" id="IPR000834">
    <property type="entry name" value="Peptidase_M14"/>
</dbReference>
<dbReference type="SUPFAM" id="SSF54897">
    <property type="entry name" value="Protease propeptides/inhibitors"/>
    <property type="match status" value="1"/>
</dbReference>
<dbReference type="GO" id="GO:0008270">
    <property type="term" value="F:zinc ion binding"/>
    <property type="evidence" value="ECO:0007669"/>
    <property type="project" value="InterPro"/>
</dbReference>
<dbReference type="AlphaFoldDB" id="A0A7D9D9I2"/>
<evidence type="ECO:0000256" key="5">
    <source>
        <dbReference type="ARBA" id="ARBA00022525"/>
    </source>
</evidence>
<keyword evidence="10" id="KW-0378">Hydrolase</keyword>
<dbReference type="SUPFAM" id="SSF53187">
    <property type="entry name" value="Zn-dependent exopeptidases"/>
    <property type="match status" value="1"/>
</dbReference>
<keyword evidence="8" id="KW-0479">Metal-binding</keyword>
<evidence type="ECO:0000256" key="12">
    <source>
        <dbReference type="ARBA" id="ARBA00023026"/>
    </source>
</evidence>
<comment type="similarity">
    <text evidence="4 17">Belongs to the peptidase M14 family.</text>
</comment>
<evidence type="ECO:0000256" key="9">
    <source>
        <dbReference type="ARBA" id="ARBA00022729"/>
    </source>
</evidence>
<dbReference type="Gene3D" id="3.30.70.340">
    <property type="entry name" value="Metallocarboxypeptidase-like"/>
    <property type="match status" value="1"/>
</dbReference>
<gene>
    <name evidence="19" type="ORF">PACLA_8A032529</name>
</gene>
<dbReference type="OrthoDB" id="3626597at2759"/>
<evidence type="ECO:0000256" key="10">
    <source>
        <dbReference type="ARBA" id="ARBA00022801"/>
    </source>
</evidence>
<evidence type="ECO:0000256" key="17">
    <source>
        <dbReference type="PROSITE-ProRule" id="PRU01379"/>
    </source>
</evidence>
<comment type="function">
    <text evidence="2">Extracellular metalloprotease that contributes to pathogenicity.</text>
</comment>
<reference evidence="19" key="1">
    <citation type="submission" date="2020-04" db="EMBL/GenBank/DDBJ databases">
        <authorList>
            <person name="Alioto T."/>
            <person name="Alioto T."/>
            <person name="Gomez Garrido J."/>
        </authorList>
    </citation>
    <scope>NUCLEOTIDE SEQUENCE</scope>
    <source>
        <strain evidence="19">A484AB</strain>
    </source>
</reference>
<organism evidence="19 20">
    <name type="scientific">Paramuricea clavata</name>
    <name type="common">Red gorgonian</name>
    <name type="synonym">Violescent sea-whip</name>
    <dbReference type="NCBI Taxonomy" id="317549"/>
    <lineage>
        <taxon>Eukaryota</taxon>
        <taxon>Metazoa</taxon>
        <taxon>Cnidaria</taxon>
        <taxon>Anthozoa</taxon>
        <taxon>Octocorallia</taxon>
        <taxon>Malacalcyonacea</taxon>
        <taxon>Plexauridae</taxon>
        <taxon>Paramuricea</taxon>
    </lineage>
</organism>
<proteinExistence type="inferred from homology"/>
<feature type="domain" description="Peptidase M14" evidence="18">
    <location>
        <begin position="192"/>
        <end position="491"/>
    </location>
</feature>
<dbReference type="PROSITE" id="PS52035">
    <property type="entry name" value="PEPTIDASE_M14"/>
    <property type="match status" value="1"/>
</dbReference>
<evidence type="ECO:0000313" key="19">
    <source>
        <dbReference type="EMBL" id="CAB3980438.1"/>
    </source>
</evidence>
<keyword evidence="12" id="KW-0843">Virulence</keyword>
<evidence type="ECO:0000256" key="8">
    <source>
        <dbReference type="ARBA" id="ARBA00022723"/>
    </source>
</evidence>
<dbReference type="PRINTS" id="PR00765">
    <property type="entry name" value="CRBOXYPTASEA"/>
</dbReference>
<evidence type="ECO:0000259" key="18">
    <source>
        <dbReference type="PROSITE" id="PS52035"/>
    </source>
</evidence>
<evidence type="ECO:0000256" key="11">
    <source>
        <dbReference type="ARBA" id="ARBA00022833"/>
    </source>
</evidence>
<dbReference type="InterPro" id="IPR003146">
    <property type="entry name" value="M14A_act_pep"/>
</dbReference>
<dbReference type="EMBL" id="CACRXK020000291">
    <property type="protein sequence ID" value="CAB3980438.1"/>
    <property type="molecule type" value="Genomic_DNA"/>
</dbReference>
<dbReference type="GO" id="GO:0006508">
    <property type="term" value="P:proteolysis"/>
    <property type="evidence" value="ECO:0007669"/>
    <property type="project" value="UniProtKB-KW"/>
</dbReference>
<dbReference type="GO" id="GO:0004181">
    <property type="term" value="F:metallocarboxypeptidase activity"/>
    <property type="evidence" value="ECO:0007669"/>
    <property type="project" value="InterPro"/>
</dbReference>
<feature type="non-terminal residue" evidence="19">
    <location>
        <position position="1"/>
    </location>
</feature>
<keyword evidence="20" id="KW-1185">Reference proteome</keyword>
<keyword evidence="6 19" id="KW-0121">Carboxypeptidase</keyword>
<protein>
    <submittedName>
        <fullName evidence="19">Carboxypeptidase B-like</fullName>
    </submittedName>
</protein>
<evidence type="ECO:0000256" key="4">
    <source>
        <dbReference type="ARBA" id="ARBA00005988"/>
    </source>
</evidence>
<evidence type="ECO:0000256" key="7">
    <source>
        <dbReference type="ARBA" id="ARBA00022670"/>
    </source>
</evidence>
<keyword evidence="13" id="KW-0482">Metalloprotease</keyword>
<dbReference type="FunFam" id="3.40.630.10:FF:000040">
    <property type="entry name" value="zinc carboxypeptidase"/>
    <property type="match status" value="1"/>
</dbReference>
<dbReference type="GO" id="GO:0005615">
    <property type="term" value="C:extracellular space"/>
    <property type="evidence" value="ECO:0007669"/>
    <property type="project" value="TreeGrafter"/>
</dbReference>
<keyword evidence="5" id="KW-0964">Secreted</keyword>
<comment type="cofactor">
    <cofactor evidence="1">
        <name>Zn(2+)</name>
        <dbReference type="ChEBI" id="CHEBI:29105"/>
    </cofactor>
</comment>
<dbReference type="PANTHER" id="PTHR11705:SF143">
    <property type="entry name" value="SLL0236 PROTEIN"/>
    <property type="match status" value="1"/>
</dbReference>
<evidence type="ECO:0000256" key="14">
    <source>
        <dbReference type="ARBA" id="ARBA00023145"/>
    </source>
</evidence>
<dbReference type="Proteomes" id="UP001152795">
    <property type="component" value="Unassembled WGS sequence"/>
</dbReference>
<comment type="subcellular location">
    <subcellularLocation>
        <location evidence="3">Secreted</location>
    </subcellularLocation>
</comment>
<keyword evidence="11" id="KW-0862">Zinc</keyword>
<evidence type="ECO:0000256" key="16">
    <source>
        <dbReference type="ARBA" id="ARBA00057299"/>
    </source>
</evidence>
<evidence type="ECO:0000256" key="2">
    <source>
        <dbReference type="ARBA" id="ARBA00003091"/>
    </source>
</evidence>
<comment type="caution">
    <text evidence="19">The sequence shown here is derived from an EMBL/GenBank/DDBJ whole genome shotgun (WGS) entry which is preliminary data.</text>
</comment>
<dbReference type="SMART" id="SM00631">
    <property type="entry name" value="Zn_pept"/>
    <property type="match status" value="1"/>
</dbReference>